<dbReference type="EMBL" id="MFQN01000009">
    <property type="protein sequence ID" value="OGH75509.1"/>
    <property type="molecule type" value="Genomic_DNA"/>
</dbReference>
<dbReference type="GO" id="GO:0046655">
    <property type="term" value="P:folic acid metabolic process"/>
    <property type="evidence" value="ECO:0007669"/>
    <property type="project" value="TreeGrafter"/>
</dbReference>
<comment type="similarity">
    <text evidence="2">Belongs to the dihydrofolate reductase family.</text>
</comment>
<dbReference type="PROSITE" id="PS51330">
    <property type="entry name" value="DHFR_2"/>
    <property type="match status" value="1"/>
</dbReference>
<dbReference type="SUPFAM" id="SSF53597">
    <property type="entry name" value="Dihydrofolate reductase-like"/>
    <property type="match status" value="1"/>
</dbReference>
<dbReference type="InterPro" id="IPR001796">
    <property type="entry name" value="DHFR_dom"/>
</dbReference>
<keyword evidence="6" id="KW-0560">Oxidoreductase</keyword>
<evidence type="ECO:0000313" key="9">
    <source>
        <dbReference type="Proteomes" id="UP000178347"/>
    </source>
</evidence>
<feature type="domain" description="DHFR" evidence="7">
    <location>
        <begin position="1"/>
        <end position="147"/>
    </location>
</feature>
<dbReference type="Gene3D" id="3.40.430.10">
    <property type="entry name" value="Dihydrofolate Reductase, subunit A"/>
    <property type="match status" value="1"/>
</dbReference>
<evidence type="ECO:0000256" key="5">
    <source>
        <dbReference type="ARBA" id="ARBA00022857"/>
    </source>
</evidence>
<dbReference type="Pfam" id="PF00186">
    <property type="entry name" value="DHFR_1"/>
    <property type="match status" value="1"/>
</dbReference>
<evidence type="ECO:0000256" key="2">
    <source>
        <dbReference type="ARBA" id="ARBA00009539"/>
    </source>
</evidence>
<evidence type="ECO:0000256" key="1">
    <source>
        <dbReference type="ARBA" id="ARBA00004903"/>
    </source>
</evidence>
<comment type="caution">
    <text evidence="8">The sequence shown here is derived from an EMBL/GenBank/DDBJ whole genome shotgun (WGS) entry which is preliminary data.</text>
</comment>
<evidence type="ECO:0000313" key="8">
    <source>
        <dbReference type="EMBL" id="OGH75509.1"/>
    </source>
</evidence>
<gene>
    <name evidence="8" type="ORF">A3G00_01240</name>
</gene>
<reference evidence="8 9" key="1">
    <citation type="journal article" date="2016" name="Nat. Commun.">
        <title>Thousands of microbial genomes shed light on interconnected biogeochemical processes in an aquifer system.</title>
        <authorList>
            <person name="Anantharaman K."/>
            <person name="Brown C.T."/>
            <person name="Hug L.A."/>
            <person name="Sharon I."/>
            <person name="Castelle C.J."/>
            <person name="Probst A.J."/>
            <person name="Thomas B.C."/>
            <person name="Singh A."/>
            <person name="Wilkins M.J."/>
            <person name="Karaoz U."/>
            <person name="Brodie E.L."/>
            <person name="Williams K.H."/>
            <person name="Hubbard S.S."/>
            <person name="Banfield J.F."/>
        </authorList>
    </citation>
    <scope>NUCLEOTIDE SEQUENCE [LARGE SCALE GENOMIC DNA]</scope>
</reference>
<feature type="non-terminal residue" evidence="8">
    <location>
        <position position="1"/>
    </location>
</feature>
<accession>A0A1F6MV22</accession>
<dbReference type="PANTHER" id="PTHR48069">
    <property type="entry name" value="DIHYDROFOLATE REDUCTASE"/>
    <property type="match status" value="1"/>
</dbReference>
<keyword evidence="5" id="KW-0521">NADP</keyword>
<protein>
    <recommendedName>
        <fullName evidence="3">dihydrofolate reductase</fullName>
        <ecNumber evidence="3">1.5.1.3</ecNumber>
    </recommendedName>
</protein>
<dbReference type="STRING" id="1798692.A3G00_01240"/>
<dbReference type="GO" id="GO:0004146">
    <property type="term" value="F:dihydrofolate reductase activity"/>
    <property type="evidence" value="ECO:0007669"/>
    <property type="project" value="UniProtKB-EC"/>
</dbReference>
<evidence type="ECO:0000259" key="7">
    <source>
        <dbReference type="PROSITE" id="PS51330"/>
    </source>
</evidence>
<evidence type="ECO:0000256" key="3">
    <source>
        <dbReference type="ARBA" id="ARBA00012856"/>
    </source>
</evidence>
<dbReference type="GO" id="GO:0046452">
    <property type="term" value="P:dihydrofolate metabolic process"/>
    <property type="evidence" value="ECO:0007669"/>
    <property type="project" value="TreeGrafter"/>
</dbReference>
<dbReference type="InterPro" id="IPR012259">
    <property type="entry name" value="DHFR"/>
</dbReference>
<dbReference type="GO" id="GO:0006730">
    <property type="term" value="P:one-carbon metabolic process"/>
    <property type="evidence" value="ECO:0007669"/>
    <property type="project" value="UniProtKB-KW"/>
</dbReference>
<dbReference type="CDD" id="cd00209">
    <property type="entry name" value="DHFR"/>
    <property type="match status" value="1"/>
</dbReference>
<dbReference type="EC" id="1.5.1.3" evidence="3"/>
<dbReference type="PRINTS" id="PR00070">
    <property type="entry name" value="DHFR"/>
</dbReference>
<dbReference type="AlphaFoldDB" id="A0A1F6MV22"/>
<dbReference type="GO" id="GO:0046654">
    <property type="term" value="P:tetrahydrofolate biosynthetic process"/>
    <property type="evidence" value="ECO:0007669"/>
    <property type="project" value="UniProtKB-UniPathway"/>
</dbReference>
<evidence type="ECO:0000256" key="4">
    <source>
        <dbReference type="ARBA" id="ARBA00022563"/>
    </source>
</evidence>
<evidence type="ECO:0000256" key="6">
    <source>
        <dbReference type="ARBA" id="ARBA00023002"/>
    </source>
</evidence>
<name>A0A1F6MV22_9BACT</name>
<dbReference type="PANTHER" id="PTHR48069:SF3">
    <property type="entry name" value="DIHYDROFOLATE REDUCTASE"/>
    <property type="match status" value="1"/>
</dbReference>
<proteinExistence type="inferred from homology"/>
<dbReference type="GO" id="GO:0050661">
    <property type="term" value="F:NADP binding"/>
    <property type="evidence" value="ECO:0007669"/>
    <property type="project" value="InterPro"/>
</dbReference>
<keyword evidence="4" id="KW-0554">One-carbon metabolism</keyword>
<dbReference type="Proteomes" id="UP000178347">
    <property type="component" value="Unassembled WGS sequence"/>
</dbReference>
<sequence length="147" mass="16807">NCIGKDNAIPWDIPEDMKRMREITKGKVLIMGRKTWESIPENRRPLPQRTNVVITGDKNYPLPAGAERFDSVTEAIAAHKNEEIVGFGGQRIFEEMIGIADVLDLTLVDQNIENCHAFFPVIDPNVWKVAEEKKHDGFAFVKYERKK</sequence>
<organism evidence="8 9">
    <name type="scientific">Candidatus Magasanikbacteria bacterium RIFCSPLOWO2_12_FULL_43_12</name>
    <dbReference type="NCBI Taxonomy" id="1798692"/>
    <lineage>
        <taxon>Bacteria</taxon>
        <taxon>Candidatus Magasanikiibacteriota</taxon>
    </lineage>
</organism>
<comment type="pathway">
    <text evidence="1">Cofactor biosynthesis; tetrahydrofolate biosynthesis; 5,6,7,8-tetrahydrofolate from 7,8-dihydrofolate: step 1/1.</text>
</comment>
<dbReference type="InterPro" id="IPR024072">
    <property type="entry name" value="DHFR-like_dom_sf"/>
</dbReference>
<dbReference type="UniPathway" id="UPA00077">
    <property type="reaction ID" value="UER00158"/>
</dbReference>